<evidence type="ECO:0000256" key="9">
    <source>
        <dbReference type="SAM" id="Coils"/>
    </source>
</evidence>
<dbReference type="PROSITE" id="PS50084">
    <property type="entry name" value="KH_TYPE_1"/>
    <property type="match status" value="1"/>
</dbReference>
<dbReference type="EMBL" id="JBHLUX010000038">
    <property type="protein sequence ID" value="MFC0471980.1"/>
    <property type="molecule type" value="Genomic_DNA"/>
</dbReference>
<feature type="region of interest" description="Disordered" evidence="10">
    <location>
        <begin position="104"/>
        <end position="123"/>
    </location>
</feature>
<dbReference type="InterPro" id="IPR004088">
    <property type="entry name" value="KH_dom_type_1"/>
</dbReference>
<keyword evidence="4 7" id="KW-0378">Hydrolase</keyword>
<keyword evidence="1" id="KW-0812">Transmembrane</keyword>
<accession>A0ABV6KFZ4</accession>
<dbReference type="InterPro" id="IPR003607">
    <property type="entry name" value="HD/PDEase_dom"/>
</dbReference>
<dbReference type="PROSITE" id="PS51831">
    <property type="entry name" value="HD"/>
    <property type="match status" value="1"/>
</dbReference>
<comment type="caution">
    <text evidence="12">The sequence shown here is derived from an EMBL/GenBank/DDBJ whole genome shotgun (WGS) entry which is preliminary data.</text>
</comment>
<dbReference type="CDD" id="cd22431">
    <property type="entry name" value="KH-I_RNaseY"/>
    <property type="match status" value="1"/>
</dbReference>
<dbReference type="Pfam" id="PF12072">
    <property type="entry name" value="RNase_Y_N"/>
    <property type="match status" value="1"/>
</dbReference>
<dbReference type="RefSeq" id="WP_335961137.1">
    <property type="nucleotide sequence ID" value="NZ_JAXBLX010000014.1"/>
</dbReference>
<dbReference type="InterPro" id="IPR017705">
    <property type="entry name" value="Ribonuclease_Y"/>
</dbReference>
<evidence type="ECO:0000256" key="7">
    <source>
        <dbReference type="HAMAP-Rule" id="MF_00335"/>
    </source>
</evidence>
<dbReference type="SMART" id="SM00471">
    <property type="entry name" value="HDc"/>
    <property type="match status" value="1"/>
</dbReference>
<dbReference type="PANTHER" id="PTHR12826">
    <property type="entry name" value="RIBONUCLEASE Y"/>
    <property type="match status" value="1"/>
</dbReference>
<dbReference type="InterPro" id="IPR006675">
    <property type="entry name" value="HDIG_dom"/>
</dbReference>
<dbReference type="InterPro" id="IPR036612">
    <property type="entry name" value="KH_dom_type_1_sf"/>
</dbReference>
<dbReference type="EC" id="3.1.-.-" evidence="7 8"/>
<dbReference type="SUPFAM" id="SSF109604">
    <property type="entry name" value="HD-domain/PDEase-like"/>
    <property type="match status" value="1"/>
</dbReference>
<proteinExistence type="inferred from homology"/>
<name>A0ABV6KFZ4_9BACI</name>
<keyword evidence="5 7" id="KW-0694">RNA-binding</keyword>
<dbReference type="NCBIfam" id="TIGR03319">
    <property type="entry name" value="RNase_Y"/>
    <property type="match status" value="1"/>
</dbReference>
<keyword evidence="6" id="KW-0472">Membrane</keyword>
<evidence type="ECO:0000256" key="8">
    <source>
        <dbReference type="NCBIfam" id="TIGR03319"/>
    </source>
</evidence>
<dbReference type="Gene3D" id="3.30.1370.10">
    <property type="entry name" value="K Homology domain, type 1"/>
    <property type="match status" value="1"/>
</dbReference>
<dbReference type="InterPro" id="IPR006674">
    <property type="entry name" value="HD_domain"/>
</dbReference>
<dbReference type="Proteomes" id="UP001589838">
    <property type="component" value="Unassembled WGS sequence"/>
</dbReference>
<dbReference type="PANTHER" id="PTHR12826:SF15">
    <property type="entry name" value="RIBONUCLEASE Y"/>
    <property type="match status" value="1"/>
</dbReference>
<keyword evidence="9" id="KW-0175">Coiled coil</keyword>
<keyword evidence="2 7" id="KW-0540">Nuclease</keyword>
<dbReference type="CDD" id="cd00077">
    <property type="entry name" value="HDc"/>
    <property type="match status" value="1"/>
</dbReference>
<evidence type="ECO:0000256" key="10">
    <source>
        <dbReference type="SAM" id="MobiDB-lite"/>
    </source>
</evidence>
<evidence type="ECO:0000256" key="1">
    <source>
        <dbReference type="ARBA" id="ARBA00022692"/>
    </source>
</evidence>
<evidence type="ECO:0000256" key="5">
    <source>
        <dbReference type="ARBA" id="ARBA00022884"/>
    </source>
</evidence>
<protein>
    <recommendedName>
        <fullName evidence="7 8">Ribonuclease Y</fullName>
        <shortName evidence="7">RNase Y</shortName>
        <ecNumber evidence="7 8">3.1.-.-</ecNumber>
    </recommendedName>
</protein>
<dbReference type="Pfam" id="PF00013">
    <property type="entry name" value="KH_1"/>
    <property type="match status" value="1"/>
</dbReference>
<dbReference type="InterPro" id="IPR022711">
    <property type="entry name" value="RNase_Y_N"/>
</dbReference>
<dbReference type="Pfam" id="PF01966">
    <property type="entry name" value="HD"/>
    <property type="match status" value="1"/>
</dbReference>
<keyword evidence="6" id="KW-1133">Transmembrane helix</keyword>
<organism evidence="12 13">
    <name type="scientific">Halalkalibacter kiskunsagensis</name>
    <dbReference type="NCBI Taxonomy" id="1548599"/>
    <lineage>
        <taxon>Bacteria</taxon>
        <taxon>Bacillati</taxon>
        <taxon>Bacillota</taxon>
        <taxon>Bacilli</taxon>
        <taxon>Bacillales</taxon>
        <taxon>Bacillaceae</taxon>
        <taxon>Halalkalibacter</taxon>
    </lineage>
</organism>
<comment type="function">
    <text evidence="7">Endoribonuclease that initiates mRNA decay.</text>
</comment>
<evidence type="ECO:0000256" key="4">
    <source>
        <dbReference type="ARBA" id="ARBA00022801"/>
    </source>
</evidence>
<keyword evidence="13" id="KW-1185">Reference proteome</keyword>
<dbReference type="SMART" id="SM00322">
    <property type="entry name" value="KH"/>
    <property type="match status" value="1"/>
</dbReference>
<gene>
    <name evidence="7 12" type="primary">rny</name>
    <name evidence="12" type="ORF">ACFFHM_16120</name>
</gene>
<reference evidence="12 13" key="1">
    <citation type="submission" date="2024-09" db="EMBL/GenBank/DDBJ databases">
        <authorList>
            <person name="Sun Q."/>
            <person name="Mori K."/>
        </authorList>
    </citation>
    <scope>NUCLEOTIDE SEQUENCE [LARGE SCALE GENOMIC DNA]</scope>
    <source>
        <strain evidence="12 13">NCAIM B.02610</strain>
    </source>
</reference>
<evidence type="ECO:0000313" key="12">
    <source>
        <dbReference type="EMBL" id="MFC0471980.1"/>
    </source>
</evidence>
<dbReference type="SUPFAM" id="SSF54791">
    <property type="entry name" value="Eukaryotic type KH-domain (KH-domain type I)"/>
    <property type="match status" value="1"/>
</dbReference>
<evidence type="ECO:0000256" key="3">
    <source>
        <dbReference type="ARBA" id="ARBA00022759"/>
    </source>
</evidence>
<dbReference type="HAMAP" id="MF_00335">
    <property type="entry name" value="RNase_Y"/>
    <property type="match status" value="1"/>
</dbReference>
<keyword evidence="3 7" id="KW-0255">Endonuclease</keyword>
<evidence type="ECO:0000259" key="11">
    <source>
        <dbReference type="PROSITE" id="PS51831"/>
    </source>
</evidence>
<feature type="domain" description="HD" evidence="11">
    <location>
        <begin position="336"/>
        <end position="429"/>
    </location>
</feature>
<dbReference type="InterPro" id="IPR004087">
    <property type="entry name" value="KH_dom"/>
</dbReference>
<dbReference type="NCBIfam" id="TIGR00277">
    <property type="entry name" value="HDIG"/>
    <property type="match status" value="1"/>
</dbReference>
<evidence type="ECO:0000256" key="2">
    <source>
        <dbReference type="ARBA" id="ARBA00022722"/>
    </source>
</evidence>
<evidence type="ECO:0000313" key="13">
    <source>
        <dbReference type="Proteomes" id="UP001589838"/>
    </source>
</evidence>
<dbReference type="Gene3D" id="1.10.3210.10">
    <property type="entry name" value="Hypothetical protein af1432"/>
    <property type="match status" value="1"/>
</dbReference>
<feature type="coiled-coil region" evidence="9">
    <location>
        <begin position="172"/>
        <end position="199"/>
    </location>
</feature>
<sequence length="520" mass="58728">MEILIISILLVVSAGIGAVVGYLVRKSIAEAKISSAEHAAKQIVEDAKRDAEANKKEAILEMKDEAHKIRTEAEREVRERRNEIQKQENRLVQKEEILDRKSETLDKKEESLDKREESLTKKQRQIEEMDSKVEEILNKQKTELERISGFSREEAREIIRNEAEQEIAHETALLIKERMAQAKEEADKKAKEILSLAIQRCSADHVAETTVSVVNLPNDEMKGRIIGREGRNIRALETLTGIDLIIDDTPEAVILSGFDPIRREIARTALEKLVQDGRIHPARIEEMVDKSRREVDEAIREYGEQTTFEMGIHGLHPDLIKVLGRLKFRTSYGQNVLKHSMEVAHLAGLMASELGEDVKLAKRAGLLHDIGKAIDHEVEGSHVEIGVELATKYKEHPVVINAIASHHGDTESTSIISTLVAAADALSAARPGARRETLETYIRRLEKLEEISESFEGVEKTYAIQAGREVRIMVRPDVVDDTLAHKLARDITKRIEEELDYPGHIRVTVIRETRAVEYAK</sequence>
<comment type="similarity">
    <text evidence="7">Belongs to the RNase Y family.</text>
</comment>
<evidence type="ECO:0000256" key="6">
    <source>
        <dbReference type="ARBA" id="ARBA00022989"/>
    </source>
</evidence>